<dbReference type="EMBL" id="RAWE01000069">
    <property type="protein sequence ID" value="RKH01568.1"/>
    <property type="molecule type" value="Genomic_DNA"/>
</dbReference>
<organism evidence="1 2">
    <name type="scientific">Corallococcus carmarthensis</name>
    <dbReference type="NCBI Taxonomy" id="2316728"/>
    <lineage>
        <taxon>Bacteria</taxon>
        <taxon>Pseudomonadati</taxon>
        <taxon>Myxococcota</taxon>
        <taxon>Myxococcia</taxon>
        <taxon>Myxococcales</taxon>
        <taxon>Cystobacterineae</taxon>
        <taxon>Myxococcaceae</taxon>
        <taxon>Corallococcus</taxon>
    </lineage>
</organism>
<comment type="caution">
    <text evidence="1">The sequence shown here is derived from an EMBL/GenBank/DDBJ whole genome shotgun (WGS) entry which is preliminary data.</text>
</comment>
<evidence type="ECO:0000313" key="1">
    <source>
        <dbReference type="EMBL" id="RKH01568.1"/>
    </source>
</evidence>
<name>A0A3A8JZY5_9BACT</name>
<proteinExistence type="predicted"/>
<dbReference type="Proteomes" id="UP000268313">
    <property type="component" value="Unassembled WGS sequence"/>
</dbReference>
<dbReference type="AlphaFoldDB" id="A0A3A8JZY5"/>
<reference evidence="2" key="1">
    <citation type="submission" date="2018-09" db="EMBL/GenBank/DDBJ databases">
        <authorList>
            <person name="Livingstone P.G."/>
            <person name="Whitworth D.E."/>
        </authorList>
    </citation>
    <scope>NUCLEOTIDE SEQUENCE [LARGE SCALE GENOMIC DNA]</scope>
    <source>
        <strain evidence="2">CA043D</strain>
    </source>
</reference>
<dbReference type="NCBIfam" id="NF037957">
    <property type="entry name" value="freyrasin_like"/>
    <property type="match status" value="1"/>
</dbReference>
<dbReference type="RefSeq" id="WP_120604131.1">
    <property type="nucleotide sequence ID" value="NZ_JABFJX010000135.1"/>
</dbReference>
<sequence length="98" mass="11106">MSDEKPNDSELAKRLFGHLKPDEIPSVERVLRALQVAKGVKFQLNPEKLQALRTREQEPIHALQCPTDTDICILCDSPRDLCKLCDTLDCGPTYRDVD</sequence>
<keyword evidence="2" id="KW-1185">Reference proteome</keyword>
<protein>
    <submittedName>
        <fullName evidence="1">Uncharacterized protein</fullName>
    </submittedName>
</protein>
<gene>
    <name evidence="1" type="ORF">D7X32_19845</name>
</gene>
<accession>A0A3A8JZY5</accession>
<evidence type="ECO:0000313" key="2">
    <source>
        <dbReference type="Proteomes" id="UP000268313"/>
    </source>
</evidence>